<dbReference type="CDD" id="cd03801">
    <property type="entry name" value="GT4_PimA-like"/>
    <property type="match status" value="1"/>
</dbReference>
<accession>A0A1E5IVJ0</accession>
<sequence>MKIVHCCLSCFYIDGYGYQENELVRQNVADGHDVTVIASTETFGDDRKLTYLEPGEYIGTDGAKVCRLDYVKIPKFLARKLRINPGLMRLLELEKPDVILFHGLCGWELLTVSKYKKLNPEVKLFADSHEDKHNSATSFISKNILHLGYYKPIIQRSLKHIDKVFCLSSEVKDFCSSMYQIPDEKMEMYHLGGHVLSDMEYDELRTRTRRKHAISDSDILFVQSGKFDYKKKLVESLTAFKKTSNASFKYFVIGAIPDEVEADVMSLIKSDVRIEFLGWKSTEELQNYLSAADVYVQPGSQSATMQNSVCARCAVILDDVKSHRFLLGDAGWLVREQCDLENVFNLIANDPNLVKLQSEKSLSIARQHLDYKMLAKRLEV</sequence>
<reference evidence="4 5" key="1">
    <citation type="submission" date="2016-07" db="EMBL/GenBank/DDBJ databases">
        <title>Whole-genome of two Shewanella species isolated from a digestive organ of sea cucumber Apostichopus japonicus Selenka 1867.</title>
        <authorList>
            <person name="Hong H.-H."/>
            <person name="Choi H."/>
            <person name="Cheon S."/>
            <person name="Oh J.-S."/>
            <person name="Lee H.-G."/>
            <person name="Park C."/>
        </authorList>
    </citation>
    <scope>NUCLEOTIDE SEQUENCE [LARGE SCALE GENOMIC DNA]</scope>
    <source>
        <strain evidence="4 5">CSB03KR</strain>
    </source>
</reference>
<dbReference type="Gene3D" id="3.40.50.2000">
    <property type="entry name" value="Glycogen Phosphorylase B"/>
    <property type="match status" value="2"/>
</dbReference>
<feature type="domain" description="Glycosyltransferase subfamily 4-like N-terminal" evidence="3">
    <location>
        <begin position="22"/>
        <end position="189"/>
    </location>
</feature>
<comment type="caution">
    <text evidence="4">The sequence shown here is derived from an EMBL/GenBank/DDBJ whole genome shotgun (WGS) entry which is preliminary data.</text>
</comment>
<dbReference type="InterPro" id="IPR028098">
    <property type="entry name" value="Glyco_trans_4-like_N"/>
</dbReference>
<evidence type="ECO:0000256" key="1">
    <source>
        <dbReference type="ARBA" id="ARBA00022679"/>
    </source>
</evidence>
<dbReference type="SUPFAM" id="SSF53756">
    <property type="entry name" value="UDP-Glycosyltransferase/glycogen phosphorylase"/>
    <property type="match status" value="1"/>
</dbReference>
<dbReference type="GO" id="GO:0016757">
    <property type="term" value="F:glycosyltransferase activity"/>
    <property type="evidence" value="ECO:0007669"/>
    <property type="project" value="InterPro"/>
</dbReference>
<dbReference type="OrthoDB" id="9816424at2"/>
<evidence type="ECO:0000313" key="4">
    <source>
        <dbReference type="EMBL" id="OEG74534.1"/>
    </source>
</evidence>
<name>A0A1E5IVJ0_SHECO</name>
<dbReference type="PANTHER" id="PTHR46401:SF2">
    <property type="entry name" value="GLYCOSYLTRANSFERASE WBBK-RELATED"/>
    <property type="match status" value="1"/>
</dbReference>
<proteinExistence type="predicted"/>
<evidence type="ECO:0000313" key="5">
    <source>
        <dbReference type="Proteomes" id="UP000095230"/>
    </source>
</evidence>
<dbReference type="InterPro" id="IPR001296">
    <property type="entry name" value="Glyco_trans_1"/>
</dbReference>
<keyword evidence="1 4" id="KW-0808">Transferase</keyword>
<protein>
    <submittedName>
        <fullName evidence="4">Glycosyl transferase family 1</fullName>
    </submittedName>
</protein>
<dbReference type="Proteomes" id="UP000095230">
    <property type="component" value="Unassembled WGS sequence"/>
</dbReference>
<dbReference type="GO" id="GO:0009103">
    <property type="term" value="P:lipopolysaccharide biosynthetic process"/>
    <property type="evidence" value="ECO:0007669"/>
    <property type="project" value="TreeGrafter"/>
</dbReference>
<dbReference type="STRING" id="23.BEL05_19045"/>
<dbReference type="EMBL" id="MCBT01000018">
    <property type="protein sequence ID" value="OEG74534.1"/>
    <property type="molecule type" value="Genomic_DNA"/>
</dbReference>
<evidence type="ECO:0000259" key="3">
    <source>
        <dbReference type="Pfam" id="PF13439"/>
    </source>
</evidence>
<feature type="domain" description="Glycosyl transferase family 1" evidence="2">
    <location>
        <begin position="206"/>
        <end position="300"/>
    </location>
</feature>
<dbReference type="Pfam" id="PF00534">
    <property type="entry name" value="Glycos_transf_1"/>
    <property type="match status" value="1"/>
</dbReference>
<dbReference type="Pfam" id="PF13439">
    <property type="entry name" value="Glyco_transf_4"/>
    <property type="match status" value="1"/>
</dbReference>
<dbReference type="PANTHER" id="PTHR46401">
    <property type="entry name" value="GLYCOSYLTRANSFERASE WBBK-RELATED"/>
    <property type="match status" value="1"/>
</dbReference>
<dbReference type="RefSeq" id="WP_069670733.1">
    <property type="nucleotide sequence ID" value="NZ_MCBT01000018.1"/>
</dbReference>
<evidence type="ECO:0000259" key="2">
    <source>
        <dbReference type="Pfam" id="PF00534"/>
    </source>
</evidence>
<dbReference type="AlphaFoldDB" id="A0A1E5IVJ0"/>
<organism evidence="4 5">
    <name type="scientific">Shewanella colwelliana</name>
    <name type="common">Alteromonas colwelliana</name>
    <dbReference type="NCBI Taxonomy" id="23"/>
    <lineage>
        <taxon>Bacteria</taxon>
        <taxon>Pseudomonadati</taxon>
        <taxon>Pseudomonadota</taxon>
        <taxon>Gammaproteobacteria</taxon>
        <taxon>Alteromonadales</taxon>
        <taxon>Shewanellaceae</taxon>
        <taxon>Shewanella</taxon>
    </lineage>
</organism>
<gene>
    <name evidence="4" type="ORF">BEL05_19045</name>
</gene>